<organism evidence="1 2">
    <name type="scientific">Jilunia laotingensis</name>
    <dbReference type="NCBI Taxonomy" id="2763675"/>
    <lineage>
        <taxon>Bacteria</taxon>
        <taxon>Pseudomonadati</taxon>
        <taxon>Bacteroidota</taxon>
        <taxon>Bacteroidia</taxon>
        <taxon>Bacteroidales</taxon>
        <taxon>Bacteroidaceae</taxon>
        <taxon>Jilunia</taxon>
    </lineage>
</organism>
<name>A0A926F7C3_9BACT</name>
<dbReference type="Proteomes" id="UP000651085">
    <property type="component" value="Unassembled WGS sequence"/>
</dbReference>
<accession>A0A926F7C3</accession>
<protein>
    <submittedName>
        <fullName evidence="1">Copper resistance protein NlpE N-terminal domain-containing protein</fullName>
    </submittedName>
</protein>
<dbReference type="AlphaFoldDB" id="A0A926F7C3"/>
<comment type="caution">
    <text evidence="1">The sequence shown here is derived from an EMBL/GenBank/DDBJ whole genome shotgun (WGS) entry which is preliminary data.</text>
</comment>
<dbReference type="Gene3D" id="2.40.128.640">
    <property type="match status" value="1"/>
</dbReference>
<evidence type="ECO:0000313" key="2">
    <source>
        <dbReference type="Proteomes" id="UP000651085"/>
    </source>
</evidence>
<dbReference type="EMBL" id="JACRTF010000001">
    <property type="protein sequence ID" value="MBC8593199.1"/>
    <property type="molecule type" value="Genomic_DNA"/>
</dbReference>
<dbReference type="Pfam" id="PF04170">
    <property type="entry name" value="NlpE"/>
    <property type="match status" value="1"/>
</dbReference>
<reference evidence="1" key="1">
    <citation type="submission" date="2020-08" db="EMBL/GenBank/DDBJ databases">
        <title>Genome public.</title>
        <authorList>
            <person name="Liu C."/>
            <person name="Sun Q."/>
        </authorList>
    </citation>
    <scope>NUCLEOTIDE SEQUENCE</scope>
    <source>
        <strain evidence="1">N12</strain>
    </source>
</reference>
<evidence type="ECO:0000313" key="1">
    <source>
        <dbReference type="EMBL" id="MBC8593199.1"/>
    </source>
</evidence>
<dbReference type="RefSeq" id="WP_262434347.1">
    <property type="nucleotide sequence ID" value="NZ_JACRTF010000001.1"/>
</dbReference>
<keyword evidence="2" id="KW-1185">Reference proteome</keyword>
<dbReference type="PROSITE" id="PS51257">
    <property type="entry name" value="PROKAR_LIPOPROTEIN"/>
    <property type="match status" value="1"/>
</dbReference>
<proteinExistence type="predicted"/>
<dbReference type="InterPro" id="IPR007298">
    <property type="entry name" value="Cu-R_lipoprotein_NlpE"/>
</dbReference>
<gene>
    <name evidence="1" type="ORF">H8744_08025</name>
</gene>
<sequence length="152" mass="17465">MKKMFYLTGTVLMCTFSIMSCTNSKKTSVNENHEVDSTQVMDMHNAETSLDYFGIYKGTIPAADCPGIRVTIVLNKDKTFTQQYIYIDRKDNEFNDSGTFEISRNLLTTTDKEGEKSYYKVEEGRIVMLDNDKQVIKGDLADMYVLKQEKVF</sequence>